<dbReference type="Gene3D" id="3.40.630.30">
    <property type="match status" value="1"/>
</dbReference>
<protein>
    <recommendedName>
        <fullName evidence="3">GNAT family N-acetyltransferase</fullName>
    </recommendedName>
</protein>
<gene>
    <name evidence="1" type="ORF">E6A44_001605</name>
</gene>
<dbReference type="RefSeq" id="WP_138721420.1">
    <property type="nucleotide sequence ID" value="NZ_SSHJ02000001.1"/>
</dbReference>
<organism evidence="1 2">
    <name type="scientific">Pedobacter ureilyticus</name>
    <dbReference type="NCBI Taxonomy" id="1393051"/>
    <lineage>
        <taxon>Bacteria</taxon>
        <taxon>Pseudomonadati</taxon>
        <taxon>Bacteroidota</taxon>
        <taxon>Sphingobacteriia</taxon>
        <taxon>Sphingobacteriales</taxon>
        <taxon>Sphingobacteriaceae</taxon>
        <taxon>Pedobacter</taxon>
    </lineage>
</organism>
<sequence>MLSFLEREHWEASILKERSLFFNEKNDFVDAVANSFNLKVHHILFKKGDKTIVSLIAYAKGDRIVVPLYFVYSTLWINKISDSAYSTYVTAFLAQLKLHFKNISLNLNPAISDVRPFIWSGFNVAPKYTYIKDLNIFANYPSDVKSSIKKAIDSDVEFIKVPFSEELVAQNMIFLRNSTLLSSDKISGIMSFFNVLKSDGKLEFYICTLKNELIASSIVLVDDVQKVAYTAFLNKVELNSFGNHSIHAFLYDGIFKSLSQRGYQMVDLLGANVFSISKFKGKLQGDLIAFYSVEYKNLGNFLNKSLITIKKILKKALMR</sequence>
<evidence type="ECO:0000313" key="1">
    <source>
        <dbReference type="EMBL" id="MFN0254251.1"/>
    </source>
</evidence>
<dbReference type="InterPro" id="IPR016181">
    <property type="entry name" value="Acyl_CoA_acyltransferase"/>
</dbReference>
<dbReference type="EMBL" id="SSHJ02000001">
    <property type="protein sequence ID" value="MFN0254251.1"/>
    <property type="molecule type" value="Genomic_DNA"/>
</dbReference>
<evidence type="ECO:0008006" key="3">
    <source>
        <dbReference type="Google" id="ProtNLM"/>
    </source>
</evidence>
<keyword evidence="2" id="KW-1185">Reference proteome</keyword>
<evidence type="ECO:0000313" key="2">
    <source>
        <dbReference type="Proteomes" id="UP001517247"/>
    </source>
</evidence>
<proteinExistence type="predicted"/>
<dbReference type="Proteomes" id="UP001517247">
    <property type="component" value="Unassembled WGS sequence"/>
</dbReference>
<accession>A0ABW9J154</accession>
<dbReference type="SUPFAM" id="SSF55729">
    <property type="entry name" value="Acyl-CoA N-acyltransferases (Nat)"/>
    <property type="match status" value="1"/>
</dbReference>
<name>A0ABW9J154_9SPHI</name>
<reference evidence="1 2" key="1">
    <citation type="submission" date="2024-12" db="EMBL/GenBank/DDBJ databases">
        <authorList>
            <person name="Hu S."/>
        </authorList>
    </citation>
    <scope>NUCLEOTIDE SEQUENCE [LARGE SCALE GENOMIC DNA]</scope>
    <source>
        <strain evidence="1 2">THG-T11</strain>
    </source>
</reference>
<comment type="caution">
    <text evidence="1">The sequence shown here is derived from an EMBL/GenBank/DDBJ whole genome shotgun (WGS) entry which is preliminary data.</text>
</comment>